<proteinExistence type="predicted"/>
<sequence>MLTGFLLGVSRAVRCQESRGHRALSAGSTLFVNRRWLQVEFKKGNAQSQDNPNSLNI</sequence>
<name>A0A0E9SNK7_ANGAN</name>
<protein>
    <submittedName>
        <fullName evidence="1">Uncharacterized protein</fullName>
    </submittedName>
</protein>
<evidence type="ECO:0000313" key="1">
    <source>
        <dbReference type="EMBL" id="JAH42113.1"/>
    </source>
</evidence>
<reference evidence="1" key="1">
    <citation type="submission" date="2014-11" db="EMBL/GenBank/DDBJ databases">
        <authorList>
            <person name="Amaro Gonzalez C."/>
        </authorList>
    </citation>
    <scope>NUCLEOTIDE SEQUENCE</scope>
</reference>
<accession>A0A0E9SNK7</accession>
<reference evidence="1" key="2">
    <citation type="journal article" date="2015" name="Fish Shellfish Immunol.">
        <title>Early steps in the European eel (Anguilla anguilla)-Vibrio vulnificus interaction in the gills: Role of the RtxA13 toxin.</title>
        <authorList>
            <person name="Callol A."/>
            <person name="Pajuelo D."/>
            <person name="Ebbesson L."/>
            <person name="Teles M."/>
            <person name="MacKenzie S."/>
            <person name="Amaro C."/>
        </authorList>
    </citation>
    <scope>NUCLEOTIDE SEQUENCE</scope>
</reference>
<organism evidence="1">
    <name type="scientific">Anguilla anguilla</name>
    <name type="common">European freshwater eel</name>
    <name type="synonym">Muraena anguilla</name>
    <dbReference type="NCBI Taxonomy" id="7936"/>
    <lineage>
        <taxon>Eukaryota</taxon>
        <taxon>Metazoa</taxon>
        <taxon>Chordata</taxon>
        <taxon>Craniata</taxon>
        <taxon>Vertebrata</taxon>
        <taxon>Euteleostomi</taxon>
        <taxon>Actinopterygii</taxon>
        <taxon>Neopterygii</taxon>
        <taxon>Teleostei</taxon>
        <taxon>Anguilliformes</taxon>
        <taxon>Anguillidae</taxon>
        <taxon>Anguilla</taxon>
    </lineage>
</organism>
<dbReference type="AlphaFoldDB" id="A0A0E9SNK7"/>
<dbReference type="EMBL" id="GBXM01066464">
    <property type="protein sequence ID" value="JAH42113.1"/>
    <property type="molecule type" value="Transcribed_RNA"/>
</dbReference>